<keyword evidence="4" id="KW-1185">Reference proteome</keyword>
<organism evidence="3 4">
    <name type="scientific">Pseudoxanthomonas sacheonensis</name>
    <dbReference type="NCBI Taxonomy" id="443615"/>
    <lineage>
        <taxon>Bacteria</taxon>
        <taxon>Pseudomonadati</taxon>
        <taxon>Pseudomonadota</taxon>
        <taxon>Gammaproteobacteria</taxon>
        <taxon>Lysobacterales</taxon>
        <taxon>Lysobacteraceae</taxon>
        <taxon>Pseudoxanthomonas</taxon>
    </lineage>
</organism>
<dbReference type="InterPro" id="IPR005511">
    <property type="entry name" value="SMP-30"/>
</dbReference>
<protein>
    <submittedName>
        <fullName evidence="3">Sugar lactone lactonase YvrE</fullName>
    </submittedName>
</protein>
<evidence type="ECO:0000259" key="2">
    <source>
        <dbReference type="Pfam" id="PF08450"/>
    </source>
</evidence>
<dbReference type="Proteomes" id="UP001254759">
    <property type="component" value="Unassembled WGS sequence"/>
</dbReference>
<gene>
    <name evidence="3" type="ORF">J2W94_002438</name>
</gene>
<sequence>MNAYVDLDRVIPSLAVDSRCALGESVLWCERRAALFWTDIDASRLWMHRPYRGVTQNWALPDRLGSLALCQTGQLLLGLAKGLYLTDPDAAQEGTLALEKLADVEADNAETRINDGRSDRNGNFVFGTKSERADNAPIGAFYQYSGRHGLRRLNLPAAAIPNSVCFNADGRRMYYCDSVSPQILCCDYDADSAEISASRVFAAVDDADASPDGSIIDADGYLWNAQWGAGRVVRYRNDGSVDRVMSLPVKNPSCCTIGGAAYDRLYISSARVDNSVEELARMPGAGGIWQIALPRALGLPESRIELA</sequence>
<evidence type="ECO:0000256" key="1">
    <source>
        <dbReference type="ARBA" id="ARBA00008853"/>
    </source>
</evidence>
<comment type="caution">
    <text evidence="3">The sequence shown here is derived from an EMBL/GenBank/DDBJ whole genome shotgun (WGS) entry which is preliminary data.</text>
</comment>
<dbReference type="InterPro" id="IPR013658">
    <property type="entry name" value="SGL"/>
</dbReference>
<accession>A0ABU1RTQ4</accession>
<dbReference type="PRINTS" id="PR01790">
    <property type="entry name" value="SMP30FAMILY"/>
</dbReference>
<evidence type="ECO:0000313" key="3">
    <source>
        <dbReference type="EMBL" id="MDR6842153.1"/>
    </source>
</evidence>
<dbReference type="EMBL" id="JAVDTT010000002">
    <property type="protein sequence ID" value="MDR6842153.1"/>
    <property type="molecule type" value="Genomic_DNA"/>
</dbReference>
<dbReference type="RefSeq" id="WP_310093620.1">
    <property type="nucleotide sequence ID" value="NZ_JAVDTT010000002.1"/>
</dbReference>
<dbReference type="SUPFAM" id="SSF63829">
    <property type="entry name" value="Calcium-dependent phosphotriesterase"/>
    <property type="match status" value="1"/>
</dbReference>
<comment type="similarity">
    <text evidence="1">Belongs to the SMP-30/CGR1 family.</text>
</comment>
<dbReference type="PANTHER" id="PTHR10907">
    <property type="entry name" value="REGUCALCIN"/>
    <property type="match status" value="1"/>
</dbReference>
<dbReference type="Gene3D" id="2.120.10.30">
    <property type="entry name" value="TolB, C-terminal domain"/>
    <property type="match status" value="1"/>
</dbReference>
<dbReference type="PANTHER" id="PTHR10907:SF47">
    <property type="entry name" value="REGUCALCIN"/>
    <property type="match status" value="1"/>
</dbReference>
<reference evidence="3 4" key="1">
    <citation type="submission" date="2023-07" db="EMBL/GenBank/DDBJ databases">
        <title>Sorghum-associated microbial communities from plants grown in Nebraska, USA.</title>
        <authorList>
            <person name="Schachtman D."/>
        </authorList>
    </citation>
    <scope>NUCLEOTIDE SEQUENCE [LARGE SCALE GENOMIC DNA]</scope>
    <source>
        <strain evidence="3 4">BE107</strain>
    </source>
</reference>
<feature type="domain" description="SMP-30/Gluconolactonase/LRE-like region" evidence="2">
    <location>
        <begin position="22"/>
        <end position="271"/>
    </location>
</feature>
<name>A0ABU1RTQ4_9GAMM</name>
<dbReference type="InterPro" id="IPR011042">
    <property type="entry name" value="6-blade_b-propeller_TolB-like"/>
</dbReference>
<proteinExistence type="inferred from homology"/>
<dbReference type="Pfam" id="PF08450">
    <property type="entry name" value="SGL"/>
    <property type="match status" value="1"/>
</dbReference>
<evidence type="ECO:0000313" key="4">
    <source>
        <dbReference type="Proteomes" id="UP001254759"/>
    </source>
</evidence>